<dbReference type="KEGG" id="taz:TREAZ_1889"/>
<reference evidence="3" key="1">
    <citation type="submission" date="2009-12" db="EMBL/GenBank/DDBJ databases">
        <title>Complete sequence of Treponema azotonutricium strain ZAS-9.</title>
        <authorList>
            <person name="Tetu S.G."/>
            <person name="Matson E."/>
            <person name="Ren Q."/>
            <person name="Seshadri R."/>
            <person name="Elbourne L."/>
            <person name="Hassan K.A."/>
            <person name="Durkin A."/>
            <person name="Radune D."/>
            <person name="Mohamoud Y."/>
            <person name="Shay R."/>
            <person name="Jin S."/>
            <person name="Zhang X."/>
            <person name="Lucey K."/>
            <person name="Ballor N.R."/>
            <person name="Ottesen E."/>
            <person name="Rosenthal R."/>
            <person name="Allen A."/>
            <person name="Leadbetter J.R."/>
            <person name="Paulsen I.T."/>
        </authorList>
    </citation>
    <scope>NUCLEOTIDE SEQUENCE [LARGE SCALE GENOMIC DNA]</scope>
    <source>
        <strain evidence="3">ATCC BAA-888 / DSM 13862 / ZAS-9</strain>
    </source>
</reference>
<evidence type="ECO:0000256" key="1">
    <source>
        <dbReference type="SAM" id="SignalP"/>
    </source>
</evidence>
<evidence type="ECO:0000313" key="2">
    <source>
        <dbReference type="EMBL" id="AEF82625.1"/>
    </source>
</evidence>
<evidence type="ECO:0008006" key="4">
    <source>
        <dbReference type="Google" id="ProtNLM"/>
    </source>
</evidence>
<dbReference type="EMBL" id="CP001841">
    <property type="protein sequence ID" value="AEF82625.1"/>
    <property type="molecule type" value="Genomic_DNA"/>
</dbReference>
<protein>
    <recommendedName>
        <fullName evidence="4">Lipoprotein</fullName>
    </recommendedName>
</protein>
<feature type="chain" id="PRO_5003335829" description="Lipoprotein" evidence="1">
    <location>
        <begin position="26"/>
        <end position="221"/>
    </location>
</feature>
<keyword evidence="1" id="KW-0732">Signal</keyword>
<name>F5YBC1_LEAAZ</name>
<feature type="signal peptide" evidence="1">
    <location>
        <begin position="1"/>
        <end position="25"/>
    </location>
</feature>
<dbReference type="OrthoDB" id="9831691at2"/>
<organism evidence="2 3">
    <name type="scientific">Leadbettera azotonutricia (strain ATCC BAA-888 / DSM 13862 / ZAS-9)</name>
    <name type="common">Treponema azotonutricium</name>
    <dbReference type="NCBI Taxonomy" id="545695"/>
    <lineage>
        <taxon>Bacteria</taxon>
        <taxon>Pseudomonadati</taxon>
        <taxon>Spirochaetota</taxon>
        <taxon>Spirochaetia</taxon>
        <taxon>Spirochaetales</taxon>
        <taxon>Breznakiellaceae</taxon>
        <taxon>Leadbettera</taxon>
    </lineage>
</organism>
<gene>
    <name evidence="2" type="ordered locus">TREAZ_1889</name>
</gene>
<keyword evidence="3" id="KW-1185">Reference proteome</keyword>
<sequence length="221" mass="24935">MKSAKNSSFVLIIAFSLLFPGCASIQANKDLNTKPEDLLRGDPSNPVRVQEYLQGILANPKGYEVKAFERRAFSANTKKNLFMVHSFYVFFKNDSMEHTLVFTATPKGSELDGCWMLDAETDTESYGLFISSDNPWEVEEYKGKHGETTLNTVQTTQNILARLDKGYTFFGPASARNLAWYHQVWMFLVPPPIITYAPLLLVSIHSDNCTSAVLETMAWEQ</sequence>
<dbReference type="Proteomes" id="UP000009222">
    <property type="component" value="Chromosome"/>
</dbReference>
<evidence type="ECO:0000313" key="3">
    <source>
        <dbReference type="Proteomes" id="UP000009222"/>
    </source>
</evidence>
<dbReference type="RefSeq" id="WP_015710147.1">
    <property type="nucleotide sequence ID" value="NC_015577.1"/>
</dbReference>
<proteinExistence type="predicted"/>
<reference evidence="2 3" key="2">
    <citation type="journal article" date="2011" name="ISME J.">
        <title>RNA-seq reveals cooperative metabolic interactions between two termite-gut spirochete species in co-culture.</title>
        <authorList>
            <person name="Rosenthal A.Z."/>
            <person name="Matson E.G."/>
            <person name="Eldar A."/>
            <person name="Leadbetter J.R."/>
        </authorList>
    </citation>
    <scope>NUCLEOTIDE SEQUENCE [LARGE SCALE GENOMIC DNA]</scope>
    <source>
        <strain evidence="3">ATCC BAA-888 / DSM 13862 / ZAS-9</strain>
    </source>
</reference>
<dbReference type="STRING" id="545695.TREAZ_1889"/>
<dbReference type="AlphaFoldDB" id="F5YBC1"/>
<accession>F5YBC1</accession>
<dbReference type="InParanoid" id="F5YBC1"/>
<dbReference type="HOGENOM" id="CLU_1250177_0_0_12"/>